<organism evidence="1 2">
    <name type="scientific">Piloderma croceum (strain F 1598)</name>
    <dbReference type="NCBI Taxonomy" id="765440"/>
    <lineage>
        <taxon>Eukaryota</taxon>
        <taxon>Fungi</taxon>
        <taxon>Dikarya</taxon>
        <taxon>Basidiomycota</taxon>
        <taxon>Agaricomycotina</taxon>
        <taxon>Agaricomycetes</taxon>
        <taxon>Agaricomycetidae</taxon>
        <taxon>Atheliales</taxon>
        <taxon>Atheliaceae</taxon>
        <taxon>Piloderma</taxon>
    </lineage>
</organism>
<dbReference type="HOGENOM" id="CLU_2134446_0_0_1"/>
<evidence type="ECO:0000313" key="2">
    <source>
        <dbReference type="Proteomes" id="UP000054166"/>
    </source>
</evidence>
<name>A0A0C3GFY8_PILCF</name>
<dbReference type="Proteomes" id="UP000054166">
    <property type="component" value="Unassembled WGS sequence"/>
</dbReference>
<dbReference type="InParanoid" id="A0A0C3GFY8"/>
<keyword evidence="2" id="KW-1185">Reference proteome</keyword>
<accession>A0A0C3GFY8</accession>
<reference evidence="1 2" key="1">
    <citation type="submission" date="2014-04" db="EMBL/GenBank/DDBJ databases">
        <authorList>
            <consortium name="DOE Joint Genome Institute"/>
            <person name="Kuo A."/>
            <person name="Tarkka M."/>
            <person name="Buscot F."/>
            <person name="Kohler A."/>
            <person name="Nagy L.G."/>
            <person name="Floudas D."/>
            <person name="Copeland A."/>
            <person name="Barry K.W."/>
            <person name="Cichocki N."/>
            <person name="Veneault-Fourrey C."/>
            <person name="LaButti K."/>
            <person name="Lindquist E.A."/>
            <person name="Lipzen A."/>
            <person name="Lundell T."/>
            <person name="Morin E."/>
            <person name="Murat C."/>
            <person name="Sun H."/>
            <person name="Tunlid A."/>
            <person name="Henrissat B."/>
            <person name="Grigoriev I.V."/>
            <person name="Hibbett D.S."/>
            <person name="Martin F."/>
            <person name="Nordberg H.P."/>
            <person name="Cantor M.N."/>
            <person name="Hua S.X."/>
        </authorList>
    </citation>
    <scope>NUCLEOTIDE SEQUENCE [LARGE SCALE GENOMIC DNA]</scope>
    <source>
        <strain evidence="1 2">F 1598</strain>
    </source>
</reference>
<evidence type="ECO:0000313" key="1">
    <source>
        <dbReference type="EMBL" id="KIM90584.1"/>
    </source>
</evidence>
<reference evidence="2" key="2">
    <citation type="submission" date="2015-01" db="EMBL/GenBank/DDBJ databases">
        <title>Evolutionary Origins and Diversification of the Mycorrhizal Mutualists.</title>
        <authorList>
            <consortium name="DOE Joint Genome Institute"/>
            <consortium name="Mycorrhizal Genomics Consortium"/>
            <person name="Kohler A."/>
            <person name="Kuo A."/>
            <person name="Nagy L.G."/>
            <person name="Floudas D."/>
            <person name="Copeland A."/>
            <person name="Barry K.W."/>
            <person name="Cichocki N."/>
            <person name="Veneault-Fourrey C."/>
            <person name="LaButti K."/>
            <person name="Lindquist E.A."/>
            <person name="Lipzen A."/>
            <person name="Lundell T."/>
            <person name="Morin E."/>
            <person name="Murat C."/>
            <person name="Riley R."/>
            <person name="Ohm R."/>
            <person name="Sun H."/>
            <person name="Tunlid A."/>
            <person name="Henrissat B."/>
            <person name="Grigoriev I.V."/>
            <person name="Hibbett D.S."/>
            <person name="Martin F."/>
        </authorList>
    </citation>
    <scope>NUCLEOTIDE SEQUENCE [LARGE SCALE GENOMIC DNA]</scope>
    <source>
        <strain evidence="2">F 1598</strain>
    </source>
</reference>
<sequence>MGQGMPCIRFDGQRFEVYGCRADKLCSGLQGVLSRSRTLNKNIATSEFLRCLSHYLEWIAQETQHTGQAMTIQVTTRSTLPRLEERHPGASIWNPLKLRTMIFSCSKPQLFYT</sequence>
<protein>
    <submittedName>
        <fullName evidence="1">Uncharacterized protein</fullName>
    </submittedName>
</protein>
<dbReference type="AlphaFoldDB" id="A0A0C3GFY8"/>
<dbReference type="EMBL" id="KN832973">
    <property type="protein sequence ID" value="KIM90584.1"/>
    <property type="molecule type" value="Genomic_DNA"/>
</dbReference>
<proteinExistence type="predicted"/>
<gene>
    <name evidence="1" type="ORF">PILCRDRAFT_188717</name>
</gene>